<reference evidence="3" key="1">
    <citation type="submission" date="2017-04" db="EMBL/GenBank/DDBJ databases">
        <title>Plasmodium gonderi genome.</title>
        <authorList>
            <person name="Arisue N."/>
            <person name="Honma H."/>
            <person name="Kawai S."/>
            <person name="Tougan T."/>
            <person name="Tanabe K."/>
            <person name="Horii T."/>
        </authorList>
    </citation>
    <scope>NUCLEOTIDE SEQUENCE [LARGE SCALE GENOMIC DNA]</scope>
    <source>
        <strain evidence="3">ATCC 30045</strain>
    </source>
</reference>
<proteinExistence type="predicted"/>
<dbReference type="OrthoDB" id="371744at2759"/>
<name>A0A1Y1JDN0_PLAGO</name>
<gene>
    <name evidence="2" type="ORF">PGO_081620</name>
</gene>
<protein>
    <submittedName>
        <fullName evidence="2">Uncharacterized protein</fullName>
    </submittedName>
</protein>
<dbReference type="AlphaFoldDB" id="A0A1Y1JDN0"/>
<comment type="caution">
    <text evidence="2">The sequence shown here is derived from an EMBL/GenBank/DDBJ whole genome shotgun (WGS) entry which is preliminary data.</text>
</comment>
<feature type="coiled-coil region" evidence="1">
    <location>
        <begin position="12"/>
        <end position="85"/>
    </location>
</feature>
<dbReference type="GeneID" id="39747311"/>
<dbReference type="EMBL" id="BDQF01000009">
    <property type="protein sequence ID" value="GAW80596.1"/>
    <property type="molecule type" value="Genomic_DNA"/>
</dbReference>
<evidence type="ECO:0000256" key="1">
    <source>
        <dbReference type="SAM" id="Coils"/>
    </source>
</evidence>
<dbReference type="OMA" id="HININSD"/>
<sequence>MKSERDKNKKKEDAHLLKAKELKEKIESLKNDLAEKTKLIKTLKEQRENKIENIKQLEVKNKANYEHFLTEYEQILNQYKNIESEIYDVLADLKLLSERSYNEILTLRKEKDTILMNKKLILEEKKKEFQEQMKTVALDITNHSNMLNGVLLKIKEIFKKNHVQYQHEADLKPLLIRLQSIGKR</sequence>
<keyword evidence="3" id="KW-1185">Reference proteome</keyword>
<evidence type="ECO:0000313" key="3">
    <source>
        <dbReference type="Proteomes" id="UP000195521"/>
    </source>
</evidence>
<dbReference type="Proteomes" id="UP000195521">
    <property type="component" value="Unassembled WGS sequence"/>
</dbReference>
<keyword evidence="1" id="KW-0175">Coiled coil</keyword>
<evidence type="ECO:0000313" key="2">
    <source>
        <dbReference type="EMBL" id="GAW80596.1"/>
    </source>
</evidence>
<dbReference type="RefSeq" id="XP_028543185.1">
    <property type="nucleotide sequence ID" value="XM_028687384.1"/>
</dbReference>
<organism evidence="2 3">
    <name type="scientific">Plasmodium gonderi</name>
    <dbReference type="NCBI Taxonomy" id="77519"/>
    <lineage>
        <taxon>Eukaryota</taxon>
        <taxon>Sar</taxon>
        <taxon>Alveolata</taxon>
        <taxon>Apicomplexa</taxon>
        <taxon>Aconoidasida</taxon>
        <taxon>Haemosporida</taxon>
        <taxon>Plasmodiidae</taxon>
        <taxon>Plasmodium</taxon>
        <taxon>Plasmodium (Plasmodium)</taxon>
    </lineage>
</organism>
<accession>A0A1Y1JDN0</accession>